<keyword evidence="5" id="KW-0804">Transcription</keyword>
<evidence type="ECO:0000256" key="4">
    <source>
        <dbReference type="ARBA" id="ARBA00023125"/>
    </source>
</evidence>
<dbReference type="SUPFAM" id="SSF46785">
    <property type="entry name" value="Winged helix' DNA-binding domain"/>
    <property type="match status" value="1"/>
</dbReference>
<sequence>MSCLMRDYRLVADAVAADIAAGRLRPGDRLPTQRAFARQRGIAGSTANRVYRELARRGLVVGEVGRGTFVRAGERSPGPALVEPGTARVDLELNYPVVAEQAALLAGGLGRLLRPDVLDSALRPVGASGTPEARDATARLLARDGWEPDPAHVLFAGNGRQAIAGAIAALVPAGGRLGVEALTYPMIKAIAARLGVTLVPLATDEAGLRPDALAAAHRATPLRAVYLQPTLHNPLAVTMPLPRRAELAATLRELGLYAIEDTIWAFLHEGGEPPLMALAPEHTILVDSLSKRLAPGLTAGFAVTPPSLAAPVAAALRSGAWTATGFALRAVTGWMADGTVTAVERAKRRDAAARQEAAARCLAGFTVRSDPHSYYCWWELPEPWRAETFVAAAARRGIAVTPAASFAVGSASAPPAVRIGLASPPVAVVSQALEALAALARGTPEDAASD</sequence>
<evidence type="ECO:0000313" key="7">
    <source>
        <dbReference type="EMBL" id="GAA3819396.1"/>
    </source>
</evidence>
<keyword evidence="3" id="KW-0805">Transcription regulation</keyword>
<dbReference type="InterPro" id="IPR051446">
    <property type="entry name" value="HTH_trans_reg/aminotransferase"/>
</dbReference>
<feature type="domain" description="HTH gntR-type" evidence="6">
    <location>
        <begin position="5"/>
        <end position="73"/>
    </location>
</feature>
<dbReference type="InterPro" id="IPR036388">
    <property type="entry name" value="WH-like_DNA-bd_sf"/>
</dbReference>
<dbReference type="CDD" id="cd00609">
    <property type="entry name" value="AAT_like"/>
    <property type="match status" value="1"/>
</dbReference>
<dbReference type="PANTHER" id="PTHR46577:SF1">
    <property type="entry name" value="HTH-TYPE TRANSCRIPTIONAL REGULATORY PROTEIN GABR"/>
    <property type="match status" value="1"/>
</dbReference>
<keyword evidence="2" id="KW-0663">Pyridoxal phosphate</keyword>
<dbReference type="InterPro" id="IPR036390">
    <property type="entry name" value="WH_DNA-bd_sf"/>
</dbReference>
<evidence type="ECO:0000256" key="2">
    <source>
        <dbReference type="ARBA" id="ARBA00022898"/>
    </source>
</evidence>
<dbReference type="Proteomes" id="UP001500888">
    <property type="component" value="Unassembled WGS sequence"/>
</dbReference>
<dbReference type="CDD" id="cd07377">
    <property type="entry name" value="WHTH_GntR"/>
    <property type="match status" value="1"/>
</dbReference>
<protein>
    <submittedName>
        <fullName evidence="7">PLP-dependent aminotransferase family protein</fullName>
    </submittedName>
</protein>
<evidence type="ECO:0000256" key="5">
    <source>
        <dbReference type="ARBA" id="ARBA00023163"/>
    </source>
</evidence>
<dbReference type="Gene3D" id="1.10.10.10">
    <property type="entry name" value="Winged helix-like DNA-binding domain superfamily/Winged helix DNA-binding domain"/>
    <property type="match status" value="1"/>
</dbReference>
<keyword evidence="8" id="KW-1185">Reference proteome</keyword>
<keyword evidence="7" id="KW-0032">Aminotransferase</keyword>
<dbReference type="PANTHER" id="PTHR46577">
    <property type="entry name" value="HTH-TYPE TRANSCRIPTIONAL REGULATORY PROTEIN GABR"/>
    <property type="match status" value="1"/>
</dbReference>
<evidence type="ECO:0000313" key="8">
    <source>
        <dbReference type="Proteomes" id="UP001500888"/>
    </source>
</evidence>
<dbReference type="InterPro" id="IPR015421">
    <property type="entry name" value="PyrdxlP-dep_Trfase_major"/>
</dbReference>
<name>A0ABP7IJ26_9ACTN</name>
<keyword evidence="4" id="KW-0238">DNA-binding</keyword>
<dbReference type="Pfam" id="PF00392">
    <property type="entry name" value="GntR"/>
    <property type="match status" value="1"/>
</dbReference>
<dbReference type="InterPro" id="IPR015424">
    <property type="entry name" value="PyrdxlP-dep_Trfase"/>
</dbReference>
<gene>
    <name evidence="7" type="ORF">GCM10022226_44890</name>
</gene>
<accession>A0ABP7IJ26</accession>
<dbReference type="GO" id="GO:0008483">
    <property type="term" value="F:transaminase activity"/>
    <property type="evidence" value="ECO:0007669"/>
    <property type="project" value="UniProtKB-KW"/>
</dbReference>
<dbReference type="InterPro" id="IPR000524">
    <property type="entry name" value="Tscrpt_reg_HTH_GntR"/>
</dbReference>
<dbReference type="EMBL" id="BAAAZR010000010">
    <property type="protein sequence ID" value="GAA3819396.1"/>
    <property type="molecule type" value="Genomic_DNA"/>
</dbReference>
<comment type="similarity">
    <text evidence="1">In the C-terminal section; belongs to the class-I pyridoxal-phosphate-dependent aminotransferase family.</text>
</comment>
<comment type="caution">
    <text evidence="7">The sequence shown here is derived from an EMBL/GenBank/DDBJ whole genome shotgun (WGS) entry which is preliminary data.</text>
</comment>
<evidence type="ECO:0000259" key="6">
    <source>
        <dbReference type="PROSITE" id="PS50949"/>
    </source>
</evidence>
<dbReference type="PROSITE" id="PS50949">
    <property type="entry name" value="HTH_GNTR"/>
    <property type="match status" value="1"/>
</dbReference>
<dbReference type="Pfam" id="PF00155">
    <property type="entry name" value="Aminotran_1_2"/>
    <property type="match status" value="1"/>
</dbReference>
<organism evidence="7 8">
    <name type="scientific">Sphaerisporangium flaviroseum</name>
    <dbReference type="NCBI Taxonomy" id="509199"/>
    <lineage>
        <taxon>Bacteria</taxon>
        <taxon>Bacillati</taxon>
        <taxon>Actinomycetota</taxon>
        <taxon>Actinomycetes</taxon>
        <taxon>Streptosporangiales</taxon>
        <taxon>Streptosporangiaceae</taxon>
        <taxon>Sphaerisporangium</taxon>
    </lineage>
</organism>
<dbReference type="SMART" id="SM00345">
    <property type="entry name" value="HTH_GNTR"/>
    <property type="match status" value="1"/>
</dbReference>
<keyword evidence="7" id="KW-0808">Transferase</keyword>
<dbReference type="Gene3D" id="3.40.640.10">
    <property type="entry name" value="Type I PLP-dependent aspartate aminotransferase-like (Major domain)"/>
    <property type="match status" value="1"/>
</dbReference>
<dbReference type="InterPro" id="IPR004839">
    <property type="entry name" value="Aminotransferase_I/II_large"/>
</dbReference>
<evidence type="ECO:0000256" key="3">
    <source>
        <dbReference type="ARBA" id="ARBA00023015"/>
    </source>
</evidence>
<evidence type="ECO:0000256" key="1">
    <source>
        <dbReference type="ARBA" id="ARBA00005384"/>
    </source>
</evidence>
<reference evidence="8" key="1">
    <citation type="journal article" date="2019" name="Int. J. Syst. Evol. Microbiol.">
        <title>The Global Catalogue of Microorganisms (GCM) 10K type strain sequencing project: providing services to taxonomists for standard genome sequencing and annotation.</title>
        <authorList>
            <consortium name="The Broad Institute Genomics Platform"/>
            <consortium name="The Broad Institute Genome Sequencing Center for Infectious Disease"/>
            <person name="Wu L."/>
            <person name="Ma J."/>
        </authorList>
    </citation>
    <scope>NUCLEOTIDE SEQUENCE [LARGE SCALE GENOMIC DNA]</scope>
    <source>
        <strain evidence="8">JCM 16908</strain>
    </source>
</reference>
<dbReference type="SUPFAM" id="SSF53383">
    <property type="entry name" value="PLP-dependent transferases"/>
    <property type="match status" value="1"/>
</dbReference>
<proteinExistence type="inferred from homology"/>
<dbReference type="RefSeq" id="WP_344943406.1">
    <property type="nucleotide sequence ID" value="NZ_BAAAZR010000010.1"/>
</dbReference>